<dbReference type="SUPFAM" id="SSF52833">
    <property type="entry name" value="Thioredoxin-like"/>
    <property type="match status" value="1"/>
</dbReference>
<keyword evidence="3" id="KW-1015">Disulfide bond</keyword>
<comment type="subcellular location">
    <subcellularLocation>
        <location evidence="1">Cell envelope</location>
    </subcellularLocation>
</comment>
<evidence type="ECO:0000256" key="4">
    <source>
        <dbReference type="ARBA" id="ARBA00023284"/>
    </source>
</evidence>
<evidence type="ECO:0000256" key="3">
    <source>
        <dbReference type="ARBA" id="ARBA00023157"/>
    </source>
</evidence>
<organism evidence="6 7">
    <name type="scientific">Neotamlana sargassicola</name>
    <dbReference type="NCBI Taxonomy" id="2883125"/>
    <lineage>
        <taxon>Bacteria</taxon>
        <taxon>Pseudomonadati</taxon>
        <taxon>Bacteroidota</taxon>
        <taxon>Flavobacteriia</taxon>
        <taxon>Flavobacteriales</taxon>
        <taxon>Flavobacteriaceae</taxon>
        <taxon>Neotamlana</taxon>
    </lineage>
</organism>
<dbReference type="AlphaFoldDB" id="A0A9X1L7Y1"/>
<dbReference type="InterPro" id="IPR000866">
    <property type="entry name" value="AhpC/TSA"/>
</dbReference>
<dbReference type="PANTHER" id="PTHR42852">
    <property type="entry name" value="THIOL:DISULFIDE INTERCHANGE PROTEIN DSBE"/>
    <property type="match status" value="1"/>
</dbReference>
<dbReference type="PROSITE" id="PS51352">
    <property type="entry name" value="THIOREDOXIN_2"/>
    <property type="match status" value="1"/>
</dbReference>
<keyword evidence="2" id="KW-0201">Cytochrome c-type biogenesis</keyword>
<dbReference type="Proteomes" id="UP001139286">
    <property type="component" value="Unassembled WGS sequence"/>
</dbReference>
<protein>
    <submittedName>
        <fullName evidence="6">TlpA family protein disulfide reductase</fullName>
    </submittedName>
</protein>
<keyword evidence="4" id="KW-0676">Redox-active center</keyword>
<dbReference type="RefSeq" id="WP_226696718.1">
    <property type="nucleotide sequence ID" value="NZ_JAJAPX010000006.1"/>
</dbReference>
<dbReference type="EMBL" id="JAJAPX010000006">
    <property type="protein sequence ID" value="MCB4809346.1"/>
    <property type="molecule type" value="Genomic_DNA"/>
</dbReference>
<dbReference type="GO" id="GO:0016491">
    <property type="term" value="F:oxidoreductase activity"/>
    <property type="evidence" value="ECO:0007669"/>
    <property type="project" value="InterPro"/>
</dbReference>
<dbReference type="PANTHER" id="PTHR42852:SF6">
    <property type="entry name" value="THIOL:DISULFIDE INTERCHANGE PROTEIN DSBE"/>
    <property type="match status" value="1"/>
</dbReference>
<sequence length="375" mass="43667">MNLLVPKYFIFIVFFGFYSAFGQIRVSQIMSESQLAKSEQNALYFVDFWATWCNPCIHVSQYLETLQSQYPKNFYVLSLSQESPEVVAKFLAKHDLKLAVGIDFDGETFKKYNIYSLPQGVLFNAKGEKLWEGHPANFKKQHLESFLRENKNVIDVNSFFKTEAYAVETSDLEPIDFNDFEYRVIDDYSDLETIQIIENDSYIELSGSLQKILSYVYGVYYKQIKISDTDNRSYSMRFTKGSRASKNMKRTIFKSLKLNAKQDELTGDVLTVAFNTANFWDTSQFNWEGNNQKFLIGDSEIQADNVTFNDVIYKVSNLIEKPILVDGKYEEDALHDWQIHYKYYELMVSNFQDYGIQVSNKNTAYPVYNITKKAP</sequence>
<name>A0A9X1L7Y1_9FLAO</name>
<accession>A0A9X1L7Y1</accession>
<evidence type="ECO:0000256" key="2">
    <source>
        <dbReference type="ARBA" id="ARBA00022748"/>
    </source>
</evidence>
<dbReference type="GO" id="GO:0016209">
    <property type="term" value="F:antioxidant activity"/>
    <property type="evidence" value="ECO:0007669"/>
    <property type="project" value="InterPro"/>
</dbReference>
<dbReference type="InterPro" id="IPR013766">
    <property type="entry name" value="Thioredoxin_domain"/>
</dbReference>
<dbReference type="InterPro" id="IPR036249">
    <property type="entry name" value="Thioredoxin-like_sf"/>
</dbReference>
<dbReference type="Gene3D" id="3.40.30.10">
    <property type="entry name" value="Glutaredoxin"/>
    <property type="match status" value="1"/>
</dbReference>
<gene>
    <name evidence="6" type="ORF">LG651_13900</name>
</gene>
<dbReference type="GO" id="GO:0030313">
    <property type="term" value="C:cell envelope"/>
    <property type="evidence" value="ECO:0007669"/>
    <property type="project" value="UniProtKB-SubCell"/>
</dbReference>
<keyword evidence="7" id="KW-1185">Reference proteome</keyword>
<evidence type="ECO:0000256" key="1">
    <source>
        <dbReference type="ARBA" id="ARBA00004196"/>
    </source>
</evidence>
<evidence type="ECO:0000313" key="6">
    <source>
        <dbReference type="EMBL" id="MCB4809346.1"/>
    </source>
</evidence>
<evidence type="ECO:0000313" key="7">
    <source>
        <dbReference type="Proteomes" id="UP001139286"/>
    </source>
</evidence>
<feature type="domain" description="Thioredoxin" evidence="5">
    <location>
        <begin position="3"/>
        <end position="152"/>
    </location>
</feature>
<dbReference type="Pfam" id="PF00578">
    <property type="entry name" value="AhpC-TSA"/>
    <property type="match status" value="1"/>
</dbReference>
<reference evidence="6" key="1">
    <citation type="submission" date="2021-10" db="EMBL/GenBank/DDBJ databases">
        <title>Tamlana sargassums sp. nov., and Tamlana laminarinivorans sp. nov., two new bacteria isolated from the brown alga.</title>
        <authorList>
            <person name="Li J."/>
        </authorList>
    </citation>
    <scope>NUCLEOTIDE SEQUENCE</scope>
    <source>
        <strain evidence="6">62-3</strain>
    </source>
</reference>
<proteinExistence type="predicted"/>
<dbReference type="CDD" id="cd02966">
    <property type="entry name" value="TlpA_like_family"/>
    <property type="match status" value="1"/>
</dbReference>
<dbReference type="GO" id="GO:0017004">
    <property type="term" value="P:cytochrome complex assembly"/>
    <property type="evidence" value="ECO:0007669"/>
    <property type="project" value="UniProtKB-KW"/>
</dbReference>
<dbReference type="InterPro" id="IPR050553">
    <property type="entry name" value="Thioredoxin_ResA/DsbE_sf"/>
</dbReference>
<comment type="caution">
    <text evidence="6">The sequence shown here is derived from an EMBL/GenBank/DDBJ whole genome shotgun (WGS) entry which is preliminary data.</text>
</comment>
<evidence type="ECO:0000259" key="5">
    <source>
        <dbReference type="PROSITE" id="PS51352"/>
    </source>
</evidence>